<evidence type="ECO:0000256" key="1">
    <source>
        <dbReference type="ARBA" id="ARBA00010062"/>
    </source>
</evidence>
<accession>A0A5S3WK72</accession>
<organism evidence="5 6">
    <name type="scientific">Pseudoalteromonas rubra</name>
    <dbReference type="NCBI Taxonomy" id="43658"/>
    <lineage>
        <taxon>Bacteria</taxon>
        <taxon>Pseudomonadati</taxon>
        <taxon>Pseudomonadota</taxon>
        <taxon>Gammaproteobacteria</taxon>
        <taxon>Alteromonadales</taxon>
        <taxon>Pseudoalteromonadaceae</taxon>
        <taxon>Pseudoalteromonas</taxon>
    </lineage>
</organism>
<protein>
    <recommendedName>
        <fullName evidence="4">Leucine-binding protein domain-containing protein</fullName>
    </recommendedName>
</protein>
<dbReference type="Proteomes" id="UP000310249">
    <property type="component" value="Unassembled WGS sequence"/>
</dbReference>
<comment type="caution">
    <text evidence="5">The sequence shown here is derived from an EMBL/GenBank/DDBJ whole genome shotgun (WGS) entry which is preliminary data.</text>
</comment>
<dbReference type="InterPro" id="IPR028082">
    <property type="entry name" value="Peripla_BP_I"/>
</dbReference>
<dbReference type="Gene3D" id="3.40.50.2300">
    <property type="match status" value="2"/>
</dbReference>
<dbReference type="CDD" id="cd19979">
    <property type="entry name" value="PBP1_ABC_ligand_binding-like"/>
    <property type="match status" value="1"/>
</dbReference>
<dbReference type="InterPro" id="IPR028081">
    <property type="entry name" value="Leu-bd"/>
</dbReference>
<dbReference type="InterPro" id="IPR051010">
    <property type="entry name" value="BCAA_transport"/>
</dbReference>
<name>A0A5S3WK72_9GAMM</name>
<gene>
    <name evidence="5" type="ORF">CWB99_13735</name>
</gene>
<evidence type="ECO:0000259" key="4">
    <source>
        <dbReference type="Pfam" id="PF13458"/>
    </source>
</evidence>
<evidence type="ECO:0000313" key="5">
    <source>
        <dbReference type="EMBL" id="TMP27801.1"/>
    </source>
</evidence>
<dbReference type="OrthoDB" id="9147078at2"/>
<evidence type="ECO:0000256" key="2">
    <source>
        <dbReference type="ARBA" id="ARBA00022729"/>
    </source>
</evidence>
<dbReference type="EMBL" id="PNCI01000030">
    <property type="protein sequence ID" value="TMP27801.1"/>
    <property type="molecule type" value="Genomic_DNA"/>
</dbReference>
<feature type="chain" id="PRO_5024377348" description="Leucine-binding protein domain-containing protein" evidence="3">
    <location>
        <begin position="22"/>
        <end position="404"/>
    </location>
</feature>
<sequence length="404" mass="45759">MERTLVAVFLCFITFSVLANAAQRPVLYIYHDSDYSSHSESAEAMKMGFNSALRERNFEVQGFRLQLLEKDHRGNSNRSLLTMRRFLKDERALLMLGGLHSPPYIKHRDYINQQGILLLVPWAAGGPVTRYPDTNNWVFRLSIDDTKAGLRLVEFARQKQCRSPHMLLERTPWGKSNYQTITRALSKPEAPVTWFNWNMKMNATKIMLREIVSNGHDCVIFVGNALEGKQLVKAVGQTPKAQRPAIISHWGITGGNFFAQVAEQLRAGIDLHFLQSCFSFQQRPHTEFVARVWQQLITAYPDKVVDGRFIQSPAGFIHGYDLGRVLLGALDQISLSGKVKQDRAALRSALENLKQPVQGLIKVYKQPFSPWSESQPDAHEALGLEDICMASYNTDGSIKVLKNQ</sequence>
<evidence type="ECO:0000313" key="6">
    <source>
        <dbReference type="Proteomes" id="UP000310249"/>
    </source>
</evidence>
<reference evidence="5 6" key="1">
    <citation type="submission" date="2018-01" db="EMBL/GenBank/DDBJ databases">
        <authorList>
            <person name="Paulsen S."/>
            <person name="Gram L.K."/>
        </authorList>
    </citation>
    <scope>NUCLEOTIDE SEQUENCE [LARGE SCALE GENOMIC DNA]</scope>
    <source>
        <strain evidence="5 6">S2676</strain>
    </source>
</reference>
<dbReference type="PANTHER" id="PTHR30483:SF6">
    <property type="entry name" value="PERIPLASMIC BINDING PROTEIN OF ABC TRANSPORTER FOR NATURAL AMINO ACIDS"/>
    <property type="match status" value="1"/>
</dbReference>
<feature type="signal peptide" evidence="3">
    <location>
        <begin position="1"/>
        <end position="21"/>
    </location>
</feature>
<comment type="similarity">
    <text evidence="1">Belongs to the leucine-binding protein family.</text>
</comment>
<evidence type="ECO:0000256" key="3">
    <source>
        <dbReference type="SAM" id="SignalP"/>
    </source>
</evidence>
<proteinExistence type="inferred from homology"/>
<feature type="domain" description="Leucine-binding protein" evidence="4">
    <location>
        <begin position="39"/>
        <end position="359"/>
    </location>
</feature>
<dbReference type="Pfam" id="PF13458">
    <property type="entry name" value="Peripla_BP_6"/>
    <property type="match status" value="1"/>
</dbReference>
<dbReference type="PANTHER" id="PTHR30483">
    <property type="entry name" value="LEUCINE-SPECIFIC-BINDING PROTEIN"/>
    <property type="match status" value="1"/>
</dbReference>
<reference evidence="6" key="2">
    <citation type="submission" date="2019-06" db="EMBL/GenBank/DDBJ databases">
        <title>Co-occurence of chitin degradation, pigmentation and bioactivity in marine Pseudoalteromonas.</title>
        <authorList>
            <person name="Sonnenschein E.C."/>
            <person name="Bech P.K."/>
        </authorList>
    </citation>
    <scope>NUCLEOTIDE SEQUENCE [LARGE SCALE GENOMIC DNA]</scope>
    <source>
        <strain evidence="6">S2676</strain>
    </source>
</reference>
<dbReference type="AlphaFoldDB" id="A0A5S3WK72"/>
<keyword evidence="2 3" id="KW-0732">Signal</keyword>
<dbReference type="SUPFAM" id="SSF53822">
    <property type="entry name" value="Periplasmic binding protein-like I"/>
    <property type="match status" value="1"/>
</dbReference>